<accession>A0AAU7L1W9</accession>
<evidence type="ECO:0000313" key="2">
    <source>
        <dbReference type="EMBL" id="XBO81391.1"/>
    </source>
</evidence>
<dbReference type="InterPro" id="IPR027351">
    <property type="entry name" value="(+)RNA_virus_helicase_core_dom"/>
</dbReference>
<dbReference type="Pfam" id="PF01443">
    <property type="entry name" value="Viral_helicase1"/>
    <property type="match status" value="1"/>
</dbReference>
<dbReference type="InterPro" id="IPR027417">
    <property type="entry name" value="P-loop_NTPase"/>
</dbReference>
<evidence type="ECO:0000259" key="1">
    <source>
        <dbReference type="Pfam" id="PF01443"/>
    </source>
</evidence>
<dbReference type="EMBL" id="PP531524">
    <property type="protein sequence ID" value="XBO81391.1"/>
    <property type="molecule type" value="Genomic_RNA"/>
</dbReference>
<proteinExistence type="predicted"/>
<dbReference type="GO" id="GO:0005524">
    <property type="term" value="F:ATP binding"/>
    <property type="evidence" value="ECO:0007669"/>
    <property type="project" value="InterPro"/>
</dbReference>
<name>A0AAU7L1W9_9VIRU</name>
<feature type="domain" description="(+)RNA virus helicase C-terminal" evidence="1">
    <location>
        <begin position="26"/>
        <end position="224"/>
    </location>
</feature>
<organism evidence="2">
    <name type="scientific">Hibiscus chlorotic speck associated virus 1</name>
    <dbReference type="NCBI Taxonomy" id="3143942"/>
    <lineage>
        <taxon>Viruses</taxon>
        <taxon>Riboviria</taxon>
        <taxon>Orthornavirae</taxon>
        <taxon>Kitrinoviricota</taxon>
        <taxon>Alsuviricetes</taxon>
        <taxon>Tymovirales</taxon>
        <taxon>Betaflexiviridae</taxon>
    </lineage>
</organism>
<sequence>MKMNSLEKILIDADFERTNLPWSKPIVVHGVPGSGKTTVIDQLIKKDPAISAISGGASIHNFDGSAIHKRGKEYIGNVKVIDEYPIFSDPLIDNSDIIFCDPFQHNGSTRKAHFISFKTKRFGSETCTLLKKFNLNIKSQKVDKVVFGCCYEEDPEGQILAFEKDICNLLDRHRVEYKSPESILGSNCDKVTFYTSKEQLIREDPDFWRFYICMTRHRDQLKILSPNASFTASRSF</sequence>
<reference evidence="2" key="1">
    <citation type="submission" date="2024-03" db="EMBL/GenBank/DDBJ databases">
        <title>Genome sequences of five novel members of the Betaflexiviridae infecting Hibiscus rosa-sinensis in Australia.</title>
        <authorList>
            <person name="Bromfield L.R."/>
            <person name="Tran N."/>
            <person name="Chao H.-Y."/>
            <person name="Sharman M."/>
            <person name="Campbell P.R."/>
            <person name="Geering A."/>
        </authorList>
    </citation>
    <scope>NUCLEOTIDE SEQUENCE</scope>
    <source>
        <strain evidence="2">Gp4</strain>
    </source>
</reference>
<protein>
    <submittedName>
        <fullName evidence="2">Triple gene block 1</fullName>
    </submittedName>
</protein>
<dbReference type="SUPFAM" id="SSF52540">
    <property type="entry name" value="P-loop containing nucleoside triphosphate hydrolases"/>
    <property type="match status" value="1"/>
</dbReference>